<dbReference type="EMBL" id="JAGETM010000001">
    <property type="protein sequence ID" value="MBO1997136.1"/>
    <property type="molecule type" value="Genomic_DNA"/>
</dbReference>
<name>A0A939NJU0_KLEPN</name>
<comment type="caution">
    <text evidence="1">The sequence shown here is derived from an EMBL/GenBank/DDBJ whole genome shotgun (WGS) entry which is preliminary data.</text>
</comment>
<accession>A0A939NJU0</accession>
<evidence type="ECO:0000313" key="1">
    <source>
        <dbReference type="EMBL" id="MBO1997136.1"/>
    </source>
</evidence>
<organism evidence="1 2">
    <name type="scientific">Klebsiella pneumoniae</name>
    <dbReference type="NCBI Taxonomy" id="573"/>
    <lineage>
        <taxon>Bacteria</taxon>
        <taxon>Pseudomonadati</taxon>
        <taxon>Pseudomonadota</taxon>
        <taxon>Gammaproteobacteria</taxon>
        <taxon>Enterobacterales</taxon>
        <taxon>Enterobacteriaceae</taxon>
        <taxon>Klebsiella/Raoultella group</taxon>
        <taxon>Klebsiella</taxon>
        <taxon>Klebsiella pneumoniae complex</taxon>
    </lineage>
</organism>
<dbReference type="Proteomes" id="UP000664002">
    <property type="component" value="Unassembled WGS sequence"/>
</dbReference>
<proteinExistence type="predicted"/>
<dbReference type="AlphaFoldDB" id="A0A939NJU0"/>
<protein>
    <submittedName>
        <fullName evidence="1">Uncharacterized protein</fullName>
    </submittedName>
</protein>
<sequence>MGRSLTSRLILARLTFTEYSIVLPLTIWHAADSEAQYPPASRRGTPDAMIFSYYFSFIPGRQT</sequence>
<evidence type="ECO:0000313" key="2">
    <source>
        <dbReference type="Proteomes" id="UP000664002"/>
    </source>
</evidence>
<reference evidence="1" key="1">
    <citation type="submission" date="2021-03" db="EMBL/GenBank/DDBJ databases">
        <title>Molecular epidemiology and mechanisms of colistin and carbapenem resistance in Enterobacteriaceae from clinical isolates, the environment and porcine samples in Pretoria, South Africa.</title>
        <authorList>
            <person name="Bogoshi D."/>
            <person name="Mbelle N.M."/>
            <person name="Naidoo V."/>
            <person name="Osei Sekyere J."/>
        </authorList>
    </citation>
    <scope>NUCLEOTIDE SEQUENCE</scope>
    <source>
        <strain evidence="1">C027</strain>
    </source>
</reference>
<gene>
    <name evidence="1" type="ORF">J4730_01910</name>
</gene>